<dbReference type="ExpressionAtlas" id="A0A2K2DCI2">
    <property type="expression patterns" value="baseline"/>
</dbReference>
<dbReference type="STRING" id="15368.A0A2K2DCI2"/>
<reference evidence="1 2" key="1">
    <citation type="journal article" date="2010" name="Nature">
        <title>Genome sequencing and analysis of the model grass Brachypodium distachyon.</title>
        <authorList>
            <consortium name="International Brachypodium Initiative"/>
        </authorList>
    </citation>
    <scope>NUCLEOTIDE SEQUENCE [LARGE SCALE GENOMIC DNA]</scope>
    <source>
        <strain evidence="1 2">Bd21</strain>
    </source>
</reference>
<reference evidence="2" key="3">
    <citation type="submission" date="2018-08" db="UniProtKB">
        <authorList>
            <consortium name="EnsemblPlants"/>
        </authorList>
    </citation>
    <scope>IDENTIFICATION</scope>
    <source>
        <strain evidence="2">cv. Bd21</strain>
    </source>
</reference>
<evidence type="ECO:0000313" key="2">
    <source>
        <dbReference type="EnsemblPlants" id="PNT71993"/>
    </source>
</evidence>
<dbReference type="EnsemblPlants" id="PNT71993">
    <property type="protein sequence ID" value="PNT71993"/>
    <property type="gene ID" value="BRADI_2g38183v3"/>
</dbReference>
<dbReference type="Gramene" id="PNT71993">
    <property type="protein sequence ID" value="PNT71993"/>
    <property type="gene ID" value="BRADI_2g38183v3"/>
</dbReference>
<dbReference type="EMBL" id="CM000881">
    <property type="protein sequence ID" value="PNT71993.1"/>
    <property type="molecule type" value="Genomic_DNA"/>
</dbReference>
<name>A0A2K2DCI2_BRADI</name>
<dbReference type="InParanoid" id="A0A2K2DCI2"/>
<organism evidence="1">
    <name type="scientific">Brachypodium distachyon</name>
    <name type="common">Purple false brome</name>
    <name type="synonym">Trachynia distachya</name>
    <dbReference type="NCBI Taxonomy" id="15368"/>
    <lineage>
        <taxon>Eukaryota</taxon>
        <taxon>Viridiplantae</taxon>
        <taxon>Streptophyta</taxon>
        <taxon>Embryophyta</taxon>
        <taxon>Tracheophyta</taxon>
        <taxon>Spermatophyta</taxon>
        <taxon>Magnoliopsida</taxon>
        <taxon>Liliopsida</taxon>
        <taxon>Poales</taxon>
        <taxon>Poaceae</taxon>
        <taxon>BOP clade</taxon>
        <taxon>Pooideae</taxon>
        <taxon>Stipodae</taxon>
        <taxon>Brachypodieae</taxon>
        <taxon>Brachypodium</taxon>
    </lineage>
</organism>
<sequence length="176" mass="18832">MAAAAAAGVISDLGSRGPIPRAAAESSRTAATLPLLTHRHRRRRILAHCLSIAESLAHLNVSNIERSAIASIPVIHTIRMVASDIVLHGVVLPAGDTGVVVSASFPGVDLIMGWIYSYSSWIDTISHSSRRLLQEVSAANVVNLHVHAMRSMSTPERPVPQAWDVIQEQATSILRG</sequence>
<proteinExistence type="predicted"/>
<protein>
    <submittedName>
        <fullName evidence="1 2">Uncharacterized protein</fullName>
    </submittedName>
</protein>
<gene>
    <name evidence="1" type="ORF">BRADI_2g38183v3</name>
</gene>
<evidence type="ECO:0000313" key="3">
    <source>
        <dbReference type="Proteomes" id="UP000008810"/>
    </source>
</evidence>
<evidence type="ECO:0000313" key="1">
    <source>
        <dbReference type="EMBL" id="PNT71993.1"/>
    </source>
</evidence>
<dbReference type="Proteomes" id="UP000008810">
    <property type="component" value="Chromosome 2"/>
</dbReference>
<keyword evidence="3" id="KW-1185">Reference proteome</keyword>
<reference evidence="1" key="2">
    <citation type="submission" date="2017-06" db="EMBL/GenBank/DDBJ databases">
        <title>WGS assembly of Brachypodium distachyon.</title>
        <authorList>
            <consortium name="The International Brachypodium Initiative"/>
            <person name="Lucas S."/>
            <person name="Harmon-Smith M."/>
            <person name="Lail K."/>
            <person name="Tice H."/>
            <person name="Grimwood J."/>
            <person name="Bruce D."/>
            <person name="Barry K."/>
            <person name="Shu S."/>
            <person name="Lindquist E."/>
            <person name="Wang M."/>
            <person name="Pitluck S."/>
            <person name="Vogel J.P."/>
            <person name="Garvin D.F."/>
            <person name="Mockler T.C."/>
            <person name="Schmutz J."/>
            <person name="Rokhsar D."/>
            <person name="Bevan M.W."/>
        </authorList>
    </citation>
    <scope>NUCLEOTIDE SEQUENCE</scope>
    <source>
        <strain evidence="1">Bd21</strain>
    </source>
</reference>
<dbReference type="OrthoDB" id="10255543at2759"/>
<accession>A0A2K2DCI2</accession>
<dbReference type="AlphaFoldDB" id="A0A2K2DCI2"/>